<evidence type="ECO:0000256" key="9">
    <source>
        <dbReference type="HAMAP-Rule" id="MF_01917"/>
    </source>
</evidence>
<dbReference type="EC" id="2.7.8.-" evidence="9"/>
<evidence type="ECO:0000313" key="12">
    <source>
        <dbReference type="Proteomes" id="UP000037507"/>
    </source>
</evidence>
<protein>
    <recommendedName>
        <fullName evidence="9">Cardiolipin synthase B</fullName>
        <shortName evidence="9">CL synthase</shortName>
        <ecNumber evidence="9">2.7.8.-</ecNumber>
    </recommendedName>
</protein>
<comment type="similarity">
    <text evidence="9">Belongs to the phospholipase D family. Cardiolipin synthase subfamily. ClsB sub-subfamily.</text>
</comment>
<evidence type="ECO:0000256" key="3">
    <source>
        <dbReference type="ARBA" id="ARBA00022679"/>
    </source>
</evidence>
<feature type="active site" evidence="9">
    <location>
        <position position="325"/>
    </location>
</feature>
<keyword evidence="6 9" id="KW-0472">Membrane</keyword>
<dbReference type="GO" id="GO:0008808">
    <property type="term" value="F:cardiolipin synthase activity"/>
    <property type="evidence" value="ECO:0007669"/>
    <property type="project" value="InterPro"/>
</dbReference>
<dbReference type="STRING" id="1293045.H663_07855"/>
<dbReference type="Pfam" id="PF13091">
    <property type="entry name" value="PLDc_2"/>
    <property type="match status" value="2"/>
</dbReference>
<dbReference type="PROSITE" id="PS50035">
    <property type="entry name" value="PLD"/>
    <property type="match status" value="2"/>
</dbReference>
<comment type="function">
    <text evidence="9">Catalyzes the phosphatidyl group transfer from one phosphatidylglycerol molecule to another to form cardiolipin (CL) (diphosphatidylglycerol) and glycerol.</text>
</comment>
<keyword evidence="7 9" id="KW-0594">Phospholipid biosynthesis</keyword>
<keyword evidence="12" id="KW-1185">Reference proteome</keyword>
<feature type="active site" evidence="9">
    <location>
        <position position="318"/>
    </location>
</feature>
<dbReference type="NCBIfam" id="NF008427">
    <property type="entry name" value="PRK11263.1"/>
    <property type="match status" value="1"/>
</dbReference>
<feature type="domain" description="PLD phosphodiesterase" evidence="10">
    <location>
        <begin position="110"/>
        <end position="137"/>
    </location>
</feature>
<dbReference type="InterPro" id="IPR001736">
    <property type="entry name" value="PLipase_D/transphosphatidylase"/>
</dbReference>
<dbReference type="InterPro" id="IPR030872">
    <property type="entry name" value="Cardiolipin_synth_ClsB"/>
</dbReference>
<accession>A0A2T7UCF8</accession>
<dbReference type="SUPFAM" id="SSF56024">
    <property type="entry name" value="Phospholipase D/nuclease"/>
    <property type="match status" value="2"/>
</dbReference>
<dbReference type="Proteomes" id="UP000037507">
    <property type="component" value="Unassembled WGS sequence"/>
</dbReference>
<feature type="active site" evidence="9">
    <location>
        <position position="115"/>
    </location>
</feature>
<keyword evidence="4" id="KW-0677">Repeat</keyword>
<dbReference type="RefSeq" id="WP_053171885.1">
    <property type="nucleotide sequence ID" value="NZ_LFYT02000015.1"/>
</dbReference>
<evidence type="ECO:0000256" key="5">
    <source>
        <dbReference type="ARBA" id="ARBA00023098"/>
    </source>
</evidence>
<evidence type="ECO:0000256" key="6">
    <source>
        <dbReference type="ARBA" id="ARBA00023136"/>
    </source>
</evidence>
<comment type="subcellular location">
    <subcellularLocation>
        <location evidence="9">Cell membrane</location>
        <topology evidence="9">Peripheral membrane protein</topology>
    </subcellularLocation>
</comment>
<keyword evidence="3 9" id="KW-0808">Transferase</keyword>
<evidence type="ECO:0000256" key="1">
    <source>
        <dbReference type="ARBA" id="ARBA00022475"/>
    </source>
</evidence>
<feature type="active site" evidence="9">
    <location>
        <position position="122"/>
    </location>
</feature>
<dbReference type="PANTHER" id="PTHR21248">
    <property type="entry name" value="CARDIOLIPIN SYNTHASE"/>
    <property type="match status" value="1"/>
</dbReference>
<keyword evidence="5 9" id="KW-0443">Lipid metabolism</keyword>
<sequence length="413" mass="46830">MRHSPLLRDGHQIQLIEGGQAYFEALVVALDQAHSQVHMETYIFNFHGAASMVAEALERAALRGVRVWVVVDGVGTPSLPAPWRQRFEKAGVVWRTYSPLGTLGLLIPSRWRRLHRKLCVVDGQLAFCGGINILDDWFDPQHGTLAHPRFDFAVRARGALVQPMLETMTQLWWRMQGVRHVRQQQFPEAISSFRAAGLHLPWTQDSAADLSTHDRAHTVSKAGLLLRDNVLYRSQIERAYLKAIGAARHDIIIANAYFLPGRRLRKALIHAAQRGVRVRLLLQGRYEYFMQYHAARPVYGELLAAGVEIHEYHASFLHAKVAVMDADNEHPWATVGSSNLDPLSLLLAREANVVVVDKGFAQKLHQRLTHAIDNQSTPVLTEVYTQRPWHQRGRDRIAFGLMRLALFLTGNRY</sequence>
<feature type="active site" evidence="9">
    <location>
        <position position="117"/>
    </location>
</feature>
<dbReference type="PANTHER" id="PTHR21248:SF23">
    <property type="entry name" value="CARDIOLIPIN SYNTHASE B"/>
    <property type="match status" value="1"/>
</dbReference>
<comment type="catalytic activity">
    <reaction evidence="9">
        <text>2 a 1,2-diacyl-sn-glycero-3-phospho-(1'-sn-glycerol) = a cardiolipin + glycerol</text>
        <dbReference type="Rhea" id="RHEA:31451"/>
        <dbReference type="ChEBI" id="CHEBI:17754"/>
        <dbReference type="ChEBI" id="CHEBI:62237"/>
        <dbReference type="ChEBI" id="CHEBI:64716"/>
    </reaction>
</comment>
<comment type="caution">
    <text evidence="11">The sequence shown here is derived from an EMBL/GenBank/DDBJ whole genome shotgun (WGS) entry which is preliminary data.</text>
</comment>
<dbReference type="EMBL" id="LFYT02000015">
    <property type="protein sequence ID" value="PVE42380.1"/>
    <property type="molecule type" value="Genomic_DNA"/>
</dbReference>
<feature type="active site" evidence="9">
    <location>
        <position position="320"/>
    </location>
</feature>
<dbReference type="InterPro" id="IPR025202">
    <property type="entry name" value="PLD-like_dom"/>
</dbReference>
<evidence type="ECO:0000313" key="11">
    <source>
        <dbReference type="EMBL" id="PVE42380.1"/>
    </source>
</evidence>
<keyword evidence="2 9" id="KW-0444">Lipid biosynthesis</keyword>
<dbReference type="OrthoDB" id="9762009at2"/>
<name>A0A2T7UCF8_9BURK</name>
<dbReference type="Gene3D" id="3.30.870.10">
    <property type="entry name" value="Endonuclease Chain A"/>
    <property type="match status" value="2"/>
</dbReference>
<evidence type="ECO:0000256" key="2">
    <source>
        <dbReference type="ARBA" id="ARBA00022516"/>
    </source>
</evidence>
<feature type="domain" description="PLD phosphodiesterase" evidence="10">
    <location>
        <begin position="313"/>
        <end position="344"/>
    </location>
</feature>
<evidence type="ECO:0000256" key="8">
    <source>
        <dbReference type="ARBA" id="ARBA00023264"/>
    </source>
</evidence>
<dbReference type="HAMAP" id="MF_01917">
    <property type="entry name" value="Cardiolipin_synth_ClsB"/>
    <property type="match status" value="1"/>
</dbReference>
<reference evidence="11" key="1">
    <citation type="submission" date="2017-04" db="EMBL/GenBank/DDBJ databases">
        <title>Unexpected and diverse lifestyles within the genus Limnohabitans.</title>
        <authorList>
            <person name="Kasalicky V."/>
            <person name="Mehrshad M."/>
            <person name="Andrei S.-A."/>
            <person name="Salcher M."/>
            <person name="Kratochvilova H."/>
            <person name="Simek K."/>
            <person name="Ghai R."/>
        </authorList>
    </citation>
    <scope>NUCLEOTIDE SEQUENCE [LARGE SCALE GENOMIC DNA]</scope>
    <source>
        <strain evidence="11">II-D5</strain>
    </source>
</reference>
<keyword evidence="1 9" id="KW-1003">Cell membrane</keyword>
<proteinExistence type="inferred from homology"/>
<gene>
    <name evidence="9" type="primary">clsB</name>
    <name evidence="11" type="ORF">H663_012720</name>
</gene>
<evidence type="ECO:0000256" key="7">
    <source>
        <dbReference type="ARBA" id="ARBA00023209"/>
    </source>
</evidence>
<organism evidence="11 12">
    <name type="scientific">Limnohabitans planktonicus II-D5</name>
    <dbReference type="NCBI Taxonomy" id="1293045"/>
    <lineage>
        <taxon>Bacteria</taxon>
        <taxon>Pseudomonadati</taxon>
        <taxon>Pseudomonadota</taxon>
        <taxon>Betaproteobacteria</taxon>
        <taxon>Burkholderiales</taxon>
        <taxon>Comamonadaceae</taxon>
        <taxon>Limnohabitans</taxon>
    </lineage>
</organism>
<dbReference type="GO" id="GO:0005886">
    <property type="term" value="C:plasma membrane"/>
    <property type="evidence" value="ECO:0007669"/>
    <property type="project" value="UniProtKB-SubCell"/>
</dbReference>
<evidence type="ECO:0000256" key="4">
    <source>
        <dbReference type="ARBA" id="ARBA00022737"/>
    </source>
</evidence>
<dbReference type="AlphaFoldDB" id="A0A2T7UCF8"/>
<dbReference type="GO" id="GO:0032049">
    <property type="term" value="P:cardiolipin biosynthetic process"/>
    <property type="evidence" value="ECO:0007669"/>
    <property type="project" value="InterPro"/>
</dbReference>
<evidence type="ECO:0000259" key="10">
    <source>
        <dbReference type="PROSITE" id="PS50035"/>
    </source>
</evidence>
<dbReference type="SMART" id="SM00155">
    <property type="entry name" value="PLDc"/>
    <property type="match status" value="2"/>
</dbReference>
<keyword evidence="8 9" id="KW-1208">Phospholipid metabolism</keyword>
<dbReference type="CDD" id="cd09159">
    <property type="entry name" value="PLDc_ybhO_like_2"/>
    <property type="match status" value="1"/>
</dbReference>